<keyword evidence="3" id="KW-1185">Reference proteome</keyword>
<keyword evidence="1" id="KW-0732">Signal</keyword>
<reference evidence="2 3" key="1">
    <citation type="submission" date="2020-08" db="EMBL/GenBank/DDBJ databases">
        <title>Genome sequence of Pedobacter roseus KACC 11594T.</title>
        <authorList>
            <person name="Hyun D.-W."/>
            <person name="Bae J.-W."/>
        </authorList>
    </citation>
    <scope>NUCLEOTIDE SEQUENCE [LARGE SCALE GENOMIC DNA]</scope>
    <source>
        <strain evidence="2 3">KACC 11594</strain>
    </source>
</reference>
<feature type="signal peptide" evidence="1">
    <location>
        <begin position="1"/>
        <end position="16"/>
    </location>
</feature>
<accession>A0A7G9QCW4</accession>
<feature type="chain" id="PRO_5028865878" evidence="1">
    <location>
        <begin position="17"/>
        <end position="452"/>
    </location>
</feature>
<dbReference type="Pfam" id="PF14135">
    <property type="entry name" value="DUF4302"/>
    <property type="match status" value="1"/>
</dbReference>
<dbReference type="KEGG" id="proe:H9L23_19020"/>
<name>A0A7G9QCW4_9SPHI</name>
<dbReference type="PROSITE" id="PS51257">
    <property type="entry name" value="PROKAR_LIPOPROTEIN"/>
    <property type="match status" value="1"/>
</dbReference>
<protein>
    <submittedName>
        <fullName evidence="2">DUF4302 domain-containing protein</fullName>
    </submittedName>
</protein>
<dbReference type="RefSeq" id="WP_187591825.1">
    <property type="nucleotide sequence ID" value="NZ_CP060723.1"/>
</dbReference>
<organism evidence="2 3">
    <name type="scientific">Pedobacter roseus</name>
    <dbReference type="NCBI Taxonomy" id="336820"/>
    <lineage>
        <taxon>Bacteria</taxon>
        <taxon>Pseudomonadati</taxon>
        <taxon>Bacteroidota</taxon>
        <taxon>Sphingobacteriia</taxon>
        <taxon>Sphingobacteriales</taxon>
        <taxon>Sphingobacteriaceae</taxon>
        <taxon>Pedobacter</taxon>
    </lineage>
</organism>
<evidence type="ECO:0000256" key="1">
    <source>
        <dbReference type="SAM" id="SignalP"/>
    </source>
</evidence>
<evidence type="ECO:0000313" key="3">
    <source>
        <dbReference type="Proteomes" id="UP000515806"/>
    </source>
</evidence>
<sequence length="452" mass="48812">MKKILYLFLLTLVVFAGCKKSSFESVFDKSPEDRIGDAINLVNTTLTSAPNGWIATLPTSAGGGYGFYMDFTADQKVTMYSDISDVAMATAATSTYRVTSGLGASLSFDTYNYLSVLQDPKGAVFGGVQGSGFSSDVEFTYVRSTPDSLIMVGRQFRQPLVLVKATAAQKAAYVAGSYKTAIDKFKTFFTTTANPYIEIVSGSTTLKAGISVNASNNMSSGKRVSFTGLLADGVTTASGIAKFAFKVDAMDLLGSGLVYQGVTFVKFAWKDATTLALYDSTGKEYIIKSNPTPLLAFKTLFKYNGAYNGIMITGRNLPLGVTSGWNALWTSQIASYDLNNVSMESMQFRLLTATTAKLEVWFVSGTTRYLADASYTYTINDDIITLSNYVPSASNANWNNGWVVTAIKNYFITAPTFKLDWVVSSNSSVSGLAGLYKVSDPTNFYYGVAIKN</sequence>
<dbReference type="InterPro" id="IPR025396">
    <property type="entry name" value="DUF4302"/>
</dbReference>
<evidence type="ECO:0000313" key="2">
    <source>
        <dbReference type="EMBL" id="QNN41189.1"/>
    </source>
</evidence>
<gene>
    <name evidence="2" type="ORF">H9L23_19020</name>
</gene>
<dbReference type="AlphaFoldDB" id="A0A7G9QCW4"/>
<dbReference type="Proteomes" id="UP000515806">
    <property type="component" value="Chromosome"/>
</dbReference>
<dbReference type="EMBL" id="CP060723">
    <property type="protein sequence ID" value="QNN41189.1"/>
    <property type="molecule type" value="Genomic_DNA"/>
</dbReference>
<proteinExistence type="predicted"/>